<dbReference type="PANTHER" id="PTHR11091:SF0">
    <property type="entry name" value="MALATE DEHYDROGENASE"/>
    <property type="match status" value="1"/>
</dbReference>
<evidence type="ECO:0000256" key="1">
    <source>
        <dbReference type="ARBA" id="ARBA00006056"/>
    </source>
</evidence>
<protein>
    <submittedName>
        <fullName evidence="3">Putative oxidoreductase YjmC</fullName>
        <ecNumber evidence="3">1.1.1.-</ecNumber>
    </submittedName>
</protein>
<dbReference type="Gene3D" id="1.10.1530.10">
    <property type="match status" value="1"/>
</dbReference>
<evidence type="ECO:0000313" key="3">
    <source>
        <dbReference type="EMBL" id="AWT60357.1"/>
    </source>
</evidence>
<dbReference type="Proteomes" id="UP000247465">
    <property type="component" value="Chromosome"/>
</dbReference>
<reference evidence="3 4" key="1">
    <citation type="submission" date="2018-06" db="EMBL/GenBank/DDBJ databases">
        <title>Draft Genome Sequence of a Novel Marine Bacterium Related to the Verrucomicrobia.</title>
        <authorList>
            <person name="Vosseberg J."/>
            <person name="Martijn J."/>
            <person name="Ettema T.J.G."/>
        </authorList>
    </citation>
    <scope>NUCLEOTIDE SEQUENCE [LARGE SCALE GENOMIC DNA]</scope>
    <source>
        <strain evidence="3">TARA_B100001123</strain>
    </source>
</reference>
<dbReference type="InterPro" id="IPR043144">
    <property type="entry name" value="Mal/L-sulf/L-lact_DH-like_ah"/>
</dbReference>
<sequence>MPRHNIPPEHGIRVPADAMRKFIGALFSKVKVPDDQAAHMAITLVANDLRCVFSHGTIQADAYVRQMLGGHTNSSPVVRVVSESSATVVLDGDGGLGYFPAHRGTKMAIEKALDVGVAAATTRNHFHFGAAGNYSRMALTKDCIGMAISSHRYHPNPQATVMSASGGSPMSIAIPTGNEPPLVLDMSASFLPQQDELVLNYPTAFFKALGLASIFQAIGGILAGMYNEGFCYPGTGEGAAPHQGAFVAVFDVKRFQELVPFKKEMDRYIHEARSTQPLPGTERAELAGGMEWIWEKENRDNGIPVDREHQQKLEKLAAEIELEAPFGQYEESRF</sequence>
<keyword evidence="2 3" id="KW-0560">Oxidoreductase</keyword>
<accession>A0A2Z4AJM3</accession>
<dbReference type="EC" id="1.1.1.-" evidence="3"/>
<dbReference type="Gene3D" id="3.30.1370.60">
    <property type="entry name" value="Hypothetical oxidoreductase yiak, domain 2"/>
    <property type="match status" value="1"/>
</dbReference>
<dbReference type="InterPro" id="IPR036111">
    <property type="entry name" value="Mal/L-sulfo/L-lacto_DH-like_sf"/>
</dbReference>
<dbReference type="KEGG" id="mtar:DF168_01565"/>
<gene>
    <name evidence="3" type="primary">yjmC_3</name>
    <name evidence="3" type="ORF">DF168_01565</name>
</gene>
<dbReference type="GO" id="GO:0016491">
    <property type="term" value="F:oxidoreductase activity"/>
    <property type="evidence" value="ECO:0007669"/>
    <property type="project" value="UniProtKB-KW"/>
</dbReference>
<dbReference type="SUPFAM" id="SSF89733">
    <property type="entry name" value="L-sulfolactate dehydrogenase-like"/>
    <property type="match status" value="1"/>
</dbReference>
<evidence type="ECO:0000256" key="2">
    <source>
        <dbReference type="ARBA" id="ARBA00023002"/>
    </source>
</evidence>
<name>A0A2Z4AJM3_9BACT</name>
<evidence type="ECO:0000313" key="4">
    <source>
        <dbReference type="Proteomes" id="UP000247465"/>
    </source>
</evidence>
<dbReference type="AlphaFoldDB" id="A0A2Z4AJM3"/>
<dbReference type="InterPro" id="IPR043143">
    <property type="entry name" value="Mal/L-sulf/L-lact_DH-like_NADP"/>
</dbReference>
<organism evidence="3 4">
    <name type="scientific">Candidatus Moanibacter tarae</name>
    <dbReference type="NCBI Taxonomy" id="2200854"/>
    <lineage>
        <taxon>Bacteria</taxon>
        <taxon>Pseudomonadati</taxon>
        <taxon>Verrucomicrobiota</taxon>
        <taxon>Opitutia</taxon>
        <taxon>Puniceicoccales</taxon>
        <taxon>Puniceicoccales incertae sedis</taxon>
        <taxon>Candidatus Moanibacter</taxon>
    </lineage>
</organism>
<comment type="similarity">
    <text evidence="1">Belongs to the LDH2/MDH2 oxidoreductase family.</text>
</comment>
<dbReference type="Pfam" id="PF02615">
    <property type="entry name" value="Ldh_2"/>
    <property type="match status" value="2"/>
</dbReference>
<proteinExistence type="inferred from homology"/>
<dbReference type="InterPro" id="IPR003767">
    <property type="entry name" value="Malate/L-lactate_DH-like"/>
</dbReference>
<dbReference type="PANTHER" id="PTHR11091">
    <property type="entry name" value="OXIDOREDUCTASE-RELATED"/>
    <property type="match status" value="1"/>
</dbReference>
<dbReference type="EMBL" id="CP029803">
    <property type="protein sequence ID" value="AWT60357.1"/>
    <property type="molecule type" value="Genomic_DNA"/>
</dbReference>